<proteinExistence type="predicted"/>
<gene>
    <name evidence="1" type="ORF">EJ05DRAFT_22234</name>
</gene>
<dbReference type="RefSeq" id="XP_033605425.1">
    <property type="nucleotide sequence ID" value="XM_033739911.1"/>
</dbReference>
<sequence>MQVLSTCAGTMWVPDATSRPTLFCPLYKRCCCCCCGGFGRPQSIPYLPYLLATQHSVSGINVAANLAAGRHRLHLIRQTHSPAAPQTIQRCSQPK</sequence>
<protein>
    <submittedName>
        <fullName evidence="1">Uncharacterized protein</fullName>
    </submittedName>
</protein>
<accession>A0A6A6WL88</accession>
<dbReference type="GeneID" id="54480965"/>
<reference evidence="1" key="1">
    <citation type="journal article" date="2020" name="Stud. Mycol.">
        <title>101 Dothideomycetes genomes: a test case for predicting lifestyles and emergence of pathogens.</title>
        <authorList>
            <person name="Haridas S."/>
            <person name="Albert R."/>
            <person name="Binder M."/>
            <person name="Bloem J."/>
            <person name="Labutti K."/>
            <person name="Salamov A."/>
            <person name="Andreopoulos B."/>
            <person name="Baker S."/>
            <person name="Barry K."/>
            <person name="Bills G."/>
            <person name="Bluhm B."/>
            <person name="Cannon C."/>
            <person name="Castanera R."/>
            <person name="Culley D."/>
            <person name="Daum C."/>
            <person name="Ezra D."/>
            <person name="Gonzalez J."/>
            <person name="Henrissat B."/>
            <person name="Kuo A."/>
            <person name="Liang C."/>
            <person name="Lipzen A."/>
            <person name="Lutzoni F."/>
            <person name="Magnuson J."/>
            <person name="Mondo S."/>
            <person name="Nolan M."/>
            <person name="Ohm R."/>
            <person name="Pangilinan J."/>
            <person name="Park H.-J."/>
            <person name="Ramirez L."/>
            <person name="Alfaro M."/>
            <person name="Sun H."/>
            <person name="Tritt A."/>
            <person name="Yoshinaga Y."/>
            <person name="Zwiers L.-H."/>
            <person name="Turgeon B."/>
            <person name="Goodwin S."/>
            <person name="Spatafora J."/>
            <person name="Crous P."/>
            <person name="Grigoriev I."/>
        </authorList>
    </citation>
    <scope>NUCLEOTIDE SEQUENCE</scope>
    <source>
        <strain evidence="1">CBS 121739</strain>
    </source>
</reference>
<dbReference type="AlphaFoldDB" id="A0A6A6WL88"/>
<dbReference type="EMBL" id="ML996565">
    <property type="protein sequence ID" value="KAF2762974.1"/>
    <property type="molecule type" value="Genomic_DNA"/>
</dbReference>
<evidence type="ECO:0000313" key="1">
    <source>
        <dbReference type="EMBL" id="KAF2762974.1"/>
    </source>
</evidence>
<name>A0A6A6WL88_9PEZI</name>
<organism evidence="1 2">
    <name type="scientific">Pseudovirgaria hyperparasitica</name>
    <dbReference type="NCBI Taxonomy" id="470096"/>
    <lineage>
        <taxon>Eukaryota</taxon>
        <taxon>Fungi</taxon>
        <taxon>Dikarya</taxon>
        <taxon>Ascomycota</taxon>
        <taxon>Pezizomycotina</taxon>
        <taxon>Dothideomycetes</taxon>
        <taxon>Dothideomycetes incertae sedis</taxon>
        <taxon>Acrospermales</taxon>
        <taxon>Acrospermaceae</taxon>
        <taxon>Pseudovirgaria</taxon>
    </lineage>
</organism>
<dbReference type="Proteomes" id="UP000799437">
    <property type="component" value="Unassembled WGS sequence"/>
</dbReference>
<keyword evidence="2" id="KW-1185">Reference proteome</keyword>
<evidence type="ECO:0000313" key="2">
    <source>
        <dbReference type="Proteomes" id="UP000799437"/>
    </source>
</evidence>